<proteinExistence type="predicted"/>
<dbReference type="Proteomes" id="UP000186002">
    <property type="component" value="Unassembled WGS sequence"/>
</dbReference>
<dbReference type="EMBL" id="FRBW01000002">
    <property type="protein sequence ID" value="SHM06534.1"/>
    <property type="molecule type" value="Genomic_DNA"/>
</dbReference>
<organism evidence="1 2">
    <name type="scientific">Roseibium suaedae</name>
    <dbReference type="NCBI Taxonomy" id="735517"/>
    <lineage>
        <taxon>Bacteria</taxon>
        <taxon>Pseudomonadati</taxon>
        <taxon>Pseudomonadota</taxon>
        <taxon>Alphaproteobacteria</taxon>
        <taxon>Hyphomicrobiales</taxon>
        <taxon>Stappiaceae</taxon>
        <taxon>Roseibium</taxon>
    </lineage>
</organism>
<gene>
    <name evidence="1" type="ORF">SAMN05444272_1689</name>
</gene>
<dbReference type="AlphaFoldDB" id="A0A1M7FR49"/>
<sequence length="106" mass="10470">MHKAFAASYFAAASVIVVIAGLQPGGPGPVAVFAAPWGASAPDIIARAGGRIISADSSGWIAVSDFSGTDDLLSRLYASGAAFVASSVVVRACAGVLTPSGSEDDE</sequence>
<evidence type="ECO:0000313" key="2">
    <source>
        <dbReference type="Proteomes" id="UP000186002"/>
    </source>
</evidence>
<accession>A0A1M7FR49</accession>
<dbReference type="RefSeq" id="WP_073011788.1">
    <property type="nucleotide sequence ID" value="NZ_FRBW01000002.1"/>
</dbReference>
<keyword evidence="2" id="KW-1185">Reference proteome</keyword>
<name>A0A1M7FR49_9HYPH</name>
<evidence type="ECO:0000313" key="1">
    <source>
        <dbReference type="EMBL" id="SHM06534.1"/>
    </source>
</evidence>
<reference evidence="1 2" key="1">
    <citation type="submission" date="2016-11" db="EMBL/GenBank/DDBJ databases">
        <authorList>
            <person name="Jaros S."/>
            <person name="Januszkiewicz K."/>
            <person name="Wedrychowicz H."/>
        </authorList>
    </citation>
    <scope>NUCLEOTIDE SEQUENCE [LARGE SCALE GENOMIC DNA]</scope>
    <source>
        <strain evidence="1 2">DSM 22153</strain>
    </source>
</reference>
<protein>
    <submittedName>
        <fullName evidence="1">Uncharacterized protein</fullName>
    </submittedName>
</protein>
<dbReference type="STRING" id="735517.SAMN05444272_1689"/>